<dbReference type="PANTHER" id="PTHR31611">
    <property type="entry name" value="HIGH-AFFINITY NICKEL TRANSPORT PROTEIN NIC1"/>
    <property type="match status" value="1"/>
</dbReference>
<feature type="transmembrane region" description="Helical" evidence="8">
    <location>
        <begin position="256"/>
        <end position="280"/>
    </location>
</feature>
<name>A0ABX0JZW6_9PROT</name>
<organism evidence="9 10">
    <name type="scientific">Acetobacter conturbans</name>
    <dbReference type="NCBI Taxonomy" id="1737472"/>
    <lineage>
        <taxon>Bacteria</taxon>
        <taxon>Pseudomonadati</taxon>
        <taxon>Pseudomonadota</taxon>
        <taxon>Alphaproteobacteria</taxon>
        <taxon>Acetobacterales</taxon>
        <taxon>Acetobacteraceae</taxon>
        <taxon>Acetobacter</taxon>
    </lineage>
</organism>
<dbReference type="InterPro" id="IPR004688">
    <property type="entry name" value="Ni/Co_transpt"/>
</dbReference>
<feature type="transmembrane region" description="Helical" evidence="8">
    <location>
        <begin position="300"/>
        <end position="321"/>
    </location>
</feature>
<keyword evidence="10" id="KW-1185">Reference proteome</keyword>
<dbReference type="InterPro" id="IPR011541">
    <property type="entry name" value="Ni/Co_transpt_high_affinity"/>
</dbReference>
<comment type="caution">
    <text evidence="9">The sequence shown here is derived from an EMBL/GenBank/DDBJ whole genome shotgun (WGS) entry which is preliminary data.</text>
</comment>
<evidence type="ECO:0000256" key="8">
    <source>
        <dbReference type="RuleBase" id="RU362101"/>
    </source>
</evidence>
<evidence type="ECO:0000313" key="10">
    <source>
        <dbReference type="Proteomes" id="UP000631653"/>
    </source>
</evidence>
<dbReference type="Proteomes" id="UP000631653">
    <property type="component" value="Unassembled WGS sequence"/>
</dbReference>
<feature type="transmembrane region" description="Helical" evidence="8">
    <location>
        <begin position="182"/>
        <end position="203"/>
    </location>
</feature>
<keyword evidence="4" id="KW-0533">Nickel</keyword>
<proteinExistence type="inferred from homology"/>
<keyword evidence="3 8" id="KW-0813">Transport</keyword>
<feature type="transmembrane region" description="Helical" evidence="8">
    <location>
        <begin position="215"/>
        <end position="235"/>
    </location>
</feature>
<evidence type="ECO:0000256" key="6">
    <source>
        <dbReference type="ARBA" id="ARBA00022989"/>
    </source>
</evidence>
<dbReference type="PANTHER" id="PTHR31611:SF0">
    <property type="entry name" value="HIGH-AFFINITY NICKEL TRANSPORT PROTEIN NIC1"/>
    <property type="match status" value="1"/>
</dbReference>
<keyword evidence="7 8" id="KW-0472">Membrane</keyword>
<evidence type="ECO:0000256" key="2">
    <source>
        <dbReference type="ARBA" id="ARBA00010892"/>
    </source>
</evidence>
<keyword evidence="6 8" id="KW-1133">Transmembrane helix</keyword>
<gene>
    <name evidence="9" type="ORF">GOB81_02795</name>
</gene>
<evidence type="ECO:0000256" key="5">
    <source>
        <dbReference type="ARBA" id="ARBA00022692"/>
    </source>
</evidence>
<keyword evidence="5 8" id="KW-0812">Transmembrane</keyword>
<feature type="transmembrane region" description="Helical" evidence="8">
    <location>
        <begin position="30"/>
        <end position="52"/>
    </location>
</feature>
<sequence>MKSLNHAGIRAGFLSSLVLMLFLVSANGTIWLATIFSGASVPGLMGSALLAWTFGLRHALDADHIAAIDVVTRRLMAREQRPILVGLFFSLGHSSVVILATLALILLPFHSWLEQWHAVGGAIGASVSIAFLLVMATANTLTACTQWRQMKAGKEIISGPTGLLSRLFSSVTALIRADHQMFALGFLFGMGFDTATEIGLLSLTTSEIGHGLTPMQIMLLPLLFTAGMALMDSLDTVLMVRAWSWSAGSTRRRARYTFAVTALSATAAGTVALIELAQTASDHGRLPDCLRNAVDAAGDYFPLIGSGIVCGFLALWGAAAFRAARSPCHAKDSLTDQIH</sequence>
<evidence type="ECO:0000256" key="1">
    <source>
        <dbReference type="ARBA" id="ARBA00004127"/>
    </source>
</evidence>
<evidence type="ECO:0000313" key="9">
    <source>
        <dbReference type="EMBL" id="NHN87560.1"/>
    </source>
</evidence>
<feature type="transmembrane region" description="Helical" evidence="8">
    <location>
        <begin position="119"/>
        <end position="141"/>
    </location>
</feature>
<evidence type="ECO:0000256" key="7">
    <source>
        <dbReference type="ARBA" id="ARBA00023136"/>
    </source>
</evidence>
<comment type="similarity">
    <text evidence="2 8">Belongs to the NiCoT transporter (TC 2.A.52) family.</text>
</comment>
<dbReference type="RefSeq" id="WP_173568851.1">
    <property type="nucleotide sequence ID" value="NZ_WOSY01000002.1"/>
</dbReference>
<comment type="subcellular location">
    <subcellularLocation>
        <location evidence="8">Cell membrane</location>
        <topology evidence="8">Multi-pass membrane protein</topology>
    </subcellularLocation>
    <subcellularLocation>
        <location evidence="1">Endomembrane system</location>
        <topology evidence="1">Multi-pass membrane protein</topology>
    </subcellularLocation>
</comment>
<dbReference type="EMBL" id="WOSY01000002">
    <property type="protein sequence ID" value="NHN87560.1"/>
    <property type="molecule type" value="Genomic_DNA"/>
</dbReference>
<feature type="transmembrane region" description="Helical" evidence="8">
    <location>
        <begin position="83"/>
        <end position="107"/>
    </location>
</feature>
<evidence type="ECO:0000256" key="3">
    <source>
        <dbReference type="ARBA" id="ARBA00022448"/>
    </source>
</evidence>
<reference evidence="9 10" key="1">
    <citation type="journal article" date="2020" name="Int. J. Syst. Evol. Microbiol.">
        <title>Novel acetic acid bacteria from cider fermentations: Acetobacter conturbans sp. nov. and Acetobacter fallax sp. nov.</title>
        <authorList>
            <person name="Sombolestani A.S."/>
            <person name="Cleenwerck I."/>
            <person name="Cnockaert M."/>
            <person name="Borremans W."/>
            <person name="Wieme A.D."/>
            <person name="De Vuyst L."/>
            <person name="Vandamme P."/>
        </authorList>
    </citation>
    <scope>NUCLEOTIDE SEQUENCE [LARGE SCALE GENOMIC DNA]</scope>
    <source>
        <strain evidence="9 10">LMG 1627</strain>
    </source>
</reference>
<feature type="transmembrane region" description="Helical" evidence="8">
    <location>
        <begin position="7"/>
        <end position="24"/>
    </location>
</feature>
<accession>A0ABX0JZW6</accession>
<dbReference type="Pfam" id="PF03824">
    <property type="entry name" value="NicO"/>
    <property type="match status" value="1"/>
</dbReference>
<evidence type="ECO:0000256" key="4">
    <source>
        <dbReference type="ARBA" id="ARBA00022596"/>
    </source>
</evidence>
<protein>
    <recommendedName>
        <fullName evidence="8">Nickel/cobalt efflux system</fullName>
    </recommendedName>
</protein>